<dbReference type="EMBL" id="RCNT01000012">
    <property type="protein sequence ID" value="RMA40748.1"/>
    <property type="molecule type" value="Genomic_DNA"/>
</dbReference>
<name>A0A3L9Y0K7_9RHOB</name>
<dbReference type="Pfam" id="PF17778">
    <property type="entry name" value="WHD_BLACT"/>
    <property type="match status" value="1"/>
</dbReference>
<dbReference type="RefSeq" id="WP_121899541.1">
    <property type="nucleotide sequence ID" value="NZ_RCNT01000012.1"/>
</dbReference>
<keyword evidence="3" id="KW-1185">Reference proteome</keyword>
<dbReference type="InterPro" id="IPR050662">
    <property type="entry name" value="Sec-metab_biosynth-thioest"/>
</dbReference>
<protein>
    <submittedName>
        <fullName evidence="2">MBL fold metallo-hydrolase</fullName>
    </submittedName>
</protein>
<dbReference type="Pfam" id="PF00753">
    <property type="entry name" value="Lactamase_B"/>
    <property type="match status" value="1"/>
</dbReference>
<gene>
    <name evidence="2" type="ORF">D9R08_18155</name>
</gene>
<organism evidence="2 3">
    <name type="scientific">Rhodophyticola porphyridii</name>
    <dbReference type="NCBI Taxonomy" id="1852017"/>
    <lineage>
        <taxon>Bacteria</taxon>
        <taxon>Pseudomonadati</taxon>
        <taxon>Pseudomonadota</taxon>
        <taxon>Alphaproteobacteria</taxon>
        <taxon>Rhodobacterales</taxon>
        <taxon>Roseobacteraceae</taxon>
        <taxon>Rhodophyticola</taxon>
    </lineage>
</organism>
<dbReference type="Gene3D" id="3.60.15.10">
    <property type="entry name" value="Ribonuclease Z/Hydroxyacylglutathione hydrolase-like"/>
    <property type="match status" value="1"/>
</dbReference>
<dbReference type="InterPro" id="IPR036388">
    <property type="entry name" value="WH-like_DNA-bd_sf"/>
</dbReference>
<dbReference type="PANTHER" id="PTHR23131:SF0">
    <property type="entry name" value="ENDORIBONUCLEASE LACTB2"/>
    <property type="match status" value="1"/>
</dbReference>
<dbReference type="OrthoDB" id="9788263at2"/>
<dbReference type="SUPFAM" id="SSF56281">
    <property type="entry name" value="Metallo-hydrolase/oxidoreductase"/>
    <property type="match status" value="1"/>
</dbReference>
<comment type="caution">
    <text evidence="2">The sequence shown here is derived from an EMBL/GenBank/DDBJ whole genome shotgun (WGS) entry which is preliminary data.</text>
</comment>
<feature type="domain" description="Metallo-beta-lactamase" evidence="1">
    <location>
        <begin position="25"/>
        <end position="205"/>
    </location>
</feature>
<dbReference type="InterPro" id="IPR041516">
    <property type="entry name" value="LACTB2_WH"/>
</dbReference>
<keyword evidence="2" id="KW-0378">Hydrolase</keyword>
<dbReference type="Gene3D" id="1.10.10.10">
    <property type="entry name" value="Winged helix-like DNA-binding domain superfamily/Winged helix DNA-binding domain"/>
    <property type="match status" value="1"/>
</dbReference>
<dbReference type="CDD" id="cd16278">
    <property type="entry name" value="metallo-hydrolase-like_MBL-fold"/>
    <property type="match status" value="1"/>
</dbReference>
<proteinExistence type="predicted"/>
<accession>A0A3L9Y0K7</accession>
<dbReference type="AlphaFoldDB" id="A0A3L9Y0K7"/>
<sequence>MTATALEPGLRVIVAPNPSPMTGRGTNTYLIGKTDIAVIDPGPMIMPHLAAILEAVQPGQRISHILVTHSHLDHSPLARPLAEATGAPVLAAGPSDWGRSPVMQALAREDRIGGGEGIDEGFAPDRQLVHGSLIHGDGWQIETLETPGHMANHLSFGWAGALFSGDLVMGWSSSLISPPDGDMTAFYASLARLRARGDRVYYPGHGHPVTTPQDRCDALVAHRRARETAIMDALSQAPADTAALAGRIYTDTPAALLPMAERNILAHLIDLTDRNLVETLGEMNARATFALL</sequence>
<evidence type="ECO:0000313" key="2">
    <source>
        <dbReference type="EMBL" id="RMA40748.1"/>
    </source>
</evidence>
<evidence type="ECO:0000313" key="3">
    <source>
        <dbReference type="Proteomes" id="UP000281343"/>
    </source>
</evidence>
<evidence type="ECO:0000259" key="1">
    <source>
        <dbReference type="SMART" id="SM00849"/>
    </source>
</evidence>
<dbReference type="InterPro" id="IPR036866">
    <property type="entry name" value="RibonucZ/Hydroxyglut_hydro"/>
</dbReference>
<reference evidence="2 3" key="1">
    <citation type="submission" date="2018-10" db="EMBL/GenBank/DDBJ databases">
        <authorList>
            <person name="Jung H.S."/>
            <person name="Jeon C.O."/>
        </authorList>
    </citation>
    <scope>NUCLEOTIDE SEQUENCE [LARGE SCALE GENOMIC DNA]</scope>
    <source>
        <strain evidence="2 3">MA-7-27</strain>
    </source>
</reference>
<dbReference type="InterPro" id="IPR001279">
    <property type="entry name" value="Metallo-B-lactamas"/>
</dbReference>
<dbReference type="PANTHER" id="PTHR23131">
    <property type="entry name" value="ENDORIBONUCLEASE LACTB2"/>
    <property type="match status" value="1"/>
</dbReference>
<dbReference type="Proteomes" id="UP000281343">
    <property type="component" value="Unassembled WGS sequence"/>
</dbReference>
<dbReference type="SMART" id="SM00849">
    <property type="entry name" value="Lactamase_B"/>
    <property type="match status" value="1"/>
</dbReference>
<dbReference type="GO" id="GO:0016787">
    <property type="term" value="F:hydrolase activity"/>
    <property type="evidence" value="ECO:0007669"/>
    <property type="project" value="UniProtKB-KW"/>
</dbReference>